<keyword evidence="2" id="KW-0805">Transcription regulation</keyword>
<dbReference type="GO" id="GO:0000976">
    <property type="term" value="F:transcription cis-regulatory region binding"/>
    <property type="evidence" value="ECO:0007669"/>
    <property type="project" value="TreeGrafter"/>
</dbReference>
<dbReference type="AlphaFoldDB" id="A0A1G7GTV5"/>
<dbReference type="PANTHER" id="PTHR30126">
    <property type="entry name" value="HTH-TYPE TRANSCRIPTIONAL REGULATOR"/>
    <property type="match status" value="1"/>
</dbReference>
<dbReference type="InterPro" id="IPR000847">
    <property type="entry name" value="LysR_HTH_N"/>
</dbReference>
<keyword evidence="3 6" id="KW-0238">DNA-binding</keyword>
<evidence type="ECO:0000256" key="3">
    <source>
        <dbReference type="ARBA" id="ARBA00023125"/>
    </source>
</evidence>
<evidence type="ECO:0000256" key="1">
    <source>
        <dbReference type="ARBA" id="ARBA00009437"/>
    </source>
</evidence>
<dbReference type="Gene3D" id="3.40.190.290">
    <property type="match status" value="1"/>
</dbReference>
<dbReference type="Pfam" id="PF00126">
    <property type="entry name" value="HTH_1"/>
    <property type="match status" value="1"/>
</dbReference>
<protein>
    <submittedName>
        <fullName evidence="6">DNA-binding transcriptional regulator, LysR family</fullName>
    </submittedName>
</protein>
<dbReference type="SUPFAM" id="SSF53850">
    <property type="entry name" value="Periplasmic binding protein-like II"/>
    <property type="match status" value="1"/>
</dbReference>
<reference evidence="6 7" key="1">
    <citation type="submission" date="2016-10" db="EMBL/GenBank/DDBJ databases">
        <authorList>
            <person name="de Groot N.N."/>
        </authorList>
    </citation>
    <scope>NUCLEOTIDE SEQUENCE [LARGE SCALE GENOMIC DNA]</scope>
    <source>
        <strain evidence="6 7">DSM 28129</strain>
    </source>
</reference>
<dbReference type="STRING" id="670482.SAMN04488542_103195"/>
<dbReference type="Gene3D" id="1.10.10.10">
    <property type="entry name" value="Winged helix-like DNA-binding domain superfamily/Winged helix DNA-binding domain"/>
    <property type="match status" value="1"/>
</dbReference>
<sequence length="299" mass="33504">MNIIQLQYLITAAGYGSFTKAASVHHMTVPTISQSVRQLEEELDTVIFHRTKKGIVPTKEGQLVLQHAASILKSVDLMKQELSHLKEEYSENIIISTIPGLVPQVVQTTIEFAGKYPLLNVQMIEGDTQTVMNHVNEGHASMGLISYSSKQQQDASLDWMPIIQGNAVLIVNKNSSLRFLNTVTAEDLKNEVFVLYKDEDIERIAQHLVSEHPSNRIALSSNNMEALYQMVVKGDTITIGPDFILHSLPASYQKQIVTIPLKQYHSDPVILGRITRKKEQATRMVEEFTARLSELLNGI</sequence>
<dbReference type="InterPro" id="IPR036388">
    <property type="entry name" value="WH-like_DNA-bd_sf"/>
</dbReference>
<evidence type="ECO:0000313" key="7">
    <source>
        <dbReference type="Proteomes" id="UP000198972"/>
    </source>
</evidence>
<dbReference type="RefSeq" id="WP_091227204.1">
    <property type="nucleotide sequence ID" value="NZ_FNBG01000003.1"/>
</dbReference>
<dbReference type="OrthoDB" id="9803735at2"/>
<keyword evidence="7" id="KW-1185">Reference proteome</keyword>
<name>A0A1G7GTV5_9BACL</name>
<dbReference type="Proteomes" id="UP000198972">
    <property type="component" value="Unassembled WGS sequence"/>
</dbReference>
<dbReference type="PANTHER" id="PTHR30126:SF40">
    <property type="entry name" value="HTH-TYPE TRANSCRIPTIONAL REGULATOR GLTR"/>
    <property type="match status" value="1"/>
</dbReference>
<evidence type="ECO:0000259" key="5">
    <source>
        <dbReference type="PROSITE" id="PS50931"/>
    </source>
</evidence>
<dbReference type="FunFam" id="1.10.10.10:FF:000001">
    <property type="entry name" value="LysR family transcriptional regulator"/>
    <property type="match status" value="1"/>
</dbReference>
<dbReference type="PROSITE" id="PS50931">
    <property type="entry name" value="HTH_LYSR"/>
    <property type="match status" value="1"/>
</dbReference>
<dbReference type="InterPro" id="IPR005119">
    <property type="entry name" value="LysR_subst-bd"/>
</dbReference>
<proteinExistence type="inferred from homology"/>
<organism evidence="6 7">
    <name type="scientific">Fontibacillus panacisegetis</name>
    <dbReference type="NCBI Taxonomy" id="670482"/>
    <lineage>
        <taxon>Bacteria</taxon>
        <taxon>Bacillati</taxon>
        <taxon>Bacillota</taxon>
        <taxon>Bacilli</taxon>
        <taxon>Bacillales</taxon>
        <taxon>Paenibacillaceae</taxon>
        <taxon>Fontibacillus</taxon>
    </lineage>
</organism>
<comment type="similarity">
    <text evidence="1">Belongs to the LysR transcriptional regulatory family.</text>
</comment>
<dbReference type="EMBL" id="FNBG01000003">
    <property type="protein sequence ID" value="SDE91531.1"/>
    <property type="molecule type" value="Genomic_DNA"/>
</dbReference>
<dbReference type="InterPro" id="IPR036390">
    <property type="entry name" value="WH_DNA-bd_sf"/>
</dbReference>
<feature type="domain" description="HTH lysR-type" evidence="5">
    <location>
        <begin position="1"/>
        <end position="58"/>
    </location>
</feature>
<dbReference type="GO" id="GO:0003700">
    <property type="term" value="F:DNA-binding transcription factor activity"/>
    <property type="evidence" value="ECO:0007669"/>
    <property type="project" value="InterPro"/>
</dbReference>
<evidence type="ECO:0000313" key="6">
    <source>
        <dbReference type="EMBL" id="SDE91531.1"/>
    </source>
</evidence>
<evidence type="ECO:0000256" key="4">
    <source>
        <dbReference type="ARBA" id="ARBA00023163"/>
    </source>
</evidence>
<dbReference type="Pfam" id="PF03466">
    <property type="entry name" value="LysR_substrate"/>
    <property type="match status" value="1"/>
</dbReference>
<dbReference type="SUPFAM" id="SSF46785">
    <property type="entry name" value="Winged helix' DNA-binding domain"/>
    <property type="match status" value="1"/>
</dbReference>
<keyword evidence="4" id="KW-0804">Transcription</keyword>
<dbReference type="CDD" id="cd05466">
    <property type="entry name" value="PBP2_LTTR_substrate"/>
    <property type="match status" value="1"/>
</dbReference>
<evidence type="ECO:0000256" key="2">
    <source>
        <dbReference type="ARBA" id="ARBA00023015"/>
    </source>
</evidence>
<accession>A0A1G7GTV5</accession>
<gene>
    <name evidence="6" type="ORF">SAMN04488542_103195</name>
</gene>